<name>A0AA41S6L4_PAPNU</name>
<dbReference type="Proteomes" id="UP001177140">
    <property type="component" value="Unassembled WGS sequence"/>
</dbReference>
<keyword evidence="2" id="KW-1185">Reference proteome</keyword>
<protein>
    <submittedName>
        <fullName evidence="1">Uncharacterized protein</fullName>
    </submittedName>
</protein>
<evidence type="ECO:0000313" key="2">
    <source>
        <dbReference type="Proteomes" id="UP001177140"/>
    </source>
</evidence>
<evidence type="ECO:0000313" key="1">
    <source>
        <dbReference type="EMBL" id="MCL7029875.1"/>
    </source>
</evidence>
<gene>
    <name evidence="1" type="ORF">MKW94_026040</name>
</gene>
<dbReference type="EMBL" id="JAJJMA010095138">
    <property type="protein sequence ID" value="MCL7029875.1"/>
    <property type="molecule type" value="Genomic_DNA"/>
</dbReference>
<sequence>MSSHIKLSDHGARKRQRLLELRDQLRHLLQDWKPFLYVRNVISSYVNLLSRSGAEFHKTRSDILVDLGILKELLPKLEKELAESKKDYFHKQLLSVYAHRRKSMMLRVLHKILGKEPNIPDDFRKWIKEQLVDTDWDTVLQFTNDREEELMKRAFVNEIQLKKQTINVEPIDAGNPDLVKNWFLVVTNICFLYSVFDVSDFHYFGMISDFPSTLVITDVHGKIC</sequence>
<reference evidence="1" key="1">
    <citation type="submission" date="2022-03" db="EMBL/GenBank/DDBJ databases">
        <title>A functionally conserved STORR gene fusion in Papaver species that diverged 16.8 million years ago.</title>
        <authorList>
            <person name="Catania T."/>
        </authorList>
    </citation>
    <scope>NUCLEOTIDE SEQUENCE</scope>
    <source>
        <strain evidence="1">S-191538</strain>
    </source>
</reference>
<accession>A0AA41S6L4</accession>
<organism evidence="1 2">
    <name type="scientific">Papaver nudicaule</name>
    <name type="common">Iceland poppy</name>
    <dbReference type="NCBI Taxonomy" id="74823"/>
    <lineage>
        <taxon>Eukaryota</taxon>
        <taxon>Viridiplantae</taxon>
        <taxon>Streptophyta</taxon>
        <taxon>Embryophyta</taxon>
        <taxon>Tracheophyta</taxon>
        <taxon>Spermatophyta</taxon>
        <taxon>Magnoliopsida</taxon>
        <taxon>Ranunculales</taxon>
        <taxon>Papaveraceae</taxon>
        <taxon>Papaveroideae</taxon>
        <taxon>Papaver</taxon>
    </lineage>
</organism>
<comment type="caution">
    <text evidence="1">The sequence shown here is derived from an EMBL/GenBank/DDBJ whole genome shotgun (WGS) entry which is preliminary data.</text>
</comment>
<proteinExistence type="predicted"/>
<dbReference type="AlphaFoldDB" id="A0AA41S6L4"/>